<evidence type="ECO:0000313" key="1">
    <source>
        <dbReference type="EMBL" id="JAH91650.1"/>
    </source>
</evidence>
<dbReference type="PROSITE" id="PS51257">
    <property type="entry name" value="PROKAR_LIPOPROTEIN"/>
    <property type="match status" value="1"/>
</dbReference>
<accession>A0A0E9WPZ5</accession>
<dbReference type="EMBL" id="GBXM01016927">
    <property type="protein sequence ID" value="JAH91650.1"/>
    <property type="molecule type" value="Transcribed_RNA"/>
</dbReference>
<dbReference type="AlphaFoldDB" id="A0A0E9WPZ5"/>
<organism evidence="1">
    <name type="scientific">Anguilla anguilla</name>
    <name type="common">European freshwater eel</name>
    <name type="synonym">Muraena anguilla</name>
    <dbReference type="NCBI Taxonomy" id="7936"/>
    <lineage>
        <taxon>Eukaryota</taxon>
        <taxon>Metazoa</taxon>
        <taxon>Chordata</taxon>
        <taxon>Craniata</taxon>
        <taxon>Vertebrata</taxon>
        <taxon>Euteleostomi</taxon>
        <taxon>Actinopterygii</taxon>
        <taxon>Neopterygii</taxon>
        <taxon>Teleostei</taxon>
        <taxon>Anguilliformes</taxon>
        <taxon>Anguillidae</taxon>
        <taxon>Anguilla</taxon>
    </lineage>
</organism>
<protein>
    <submittedName>
        <fullName evidence="1">Uncharacterized protein</fullName>
    </submittedName>
</protein>
<reference evidence="1" key="2">
    <citation type="journal article" date="2015" name="Fish Shellfish Immunol.">
        <title>Early steps in the European eel (Anguilla anguilla)-Vibrio vulnificus interaction in the gills: Role of the RtxA13 toxin.</title>
        <authorList>
            <person name="Callol A."/>
            <person name="Pajuelo D."/>
            <person name="Ebbesson L."/>
            <person name="Teles M."/>
            <person name="MacKenzie S."/>
            <person name="Amaro C."/>
        </authorList>
    </citation>
    <scope>NUCLEOTIDE SEQUENCE</scope>
</reference>
<name>A0A0E9WPZ5_ANGAN</name>
<sequence length="67" mass="7315">MAREPPSHGNGWPASPPFFRINIAAVLFAIGCTRSRANMNGSSTQKHCARGTHLPLTCRTCVLEHLQ</sequence>
<proteinExistence type="predicted"/>
<reference evidence="1" key="1">
    <citation type="submission" date="2014-11" db="EMBL/GenBank/DDBJ databases">
        <authorList>
            <person name="Amaro Gonzalez C."/>
        </authorList>
    </citation>
    <scope>NUCLEOTIDE SEQUENCE</scope>
</reference>